<dbReference type="SUPFAM" id="SSF49584">
    <property type="entry name" value="Periplasmic chaperone C-domain"/>
    <property type="match status" value="1"/>
</dbReference>
<name>S3IVI0_9ENTR</name>
<keyword evidence="4 8" id="KW-0732">Signal</keyword>
<dbReference type="RefSeq" id="WP_016536014.1">
    <property type="nucleotide sequence ID" value="NZ_KE161030.1"/>
</dbReference>
<keyword evidence="5" id="KW-0574">Periplasm</keyword>
<dbReference type="PATRIC" id="fig|566551.4.peg.1573"/>
<dbReference type="PRINTS" id="PR00969">
    <property type="entry name" value="CHAPERONPILI"/>
</dbReference>
<dbReference type="InterPro" id="IPR013783">
    <property type="entry name" value="Ig-like_fold"/>
</dbReference>
<dbReference type="SUPFAM" id="SSF49354">
    <property type="entry name" value="PapD-like"/>
    <property type="match status" value="1"/>
</dbReference>
<comment type="caution">
    <text evidence="11">The sequence shown here is derived from an EMBL/GenBank/DDBJ whole genome shotgun (WGS) entry which is preliminary data.</text>
</comment>
<dbReference type="Proteomes" id="UP000014585">
    <property type="component" value="Unassembled WGS sequence"/>
</dbReference>
<dbReference type="InterPro" id="IPR008962">
    <property type="entry name" value="PapD-like_sf"/>
</dbReference>
<evidence type="ECO:0000256" key="3">
    <source>
        <dbReference type="ARBA" id="ARBA00022558"/>
    </source>
</evidence>
<evidence type="ECO:0000256" key="8">
    <source>
        <dbReference type="SAM" id="SignalP"/>
    </source>
</evidence>
<evidence type="ECO:0000256" key="4">
    <source>
        <dbReference type="ARBA" id="ARBA00022729"/>
    </source>
</evidence>
<evidence type="ECO:0000256" key="7">
    <source>
        <dbReference type="RuleBase" id="RU003918"/>
    </source>
</evidence>
<comment type="similarity">
    <text evidence="2 7">Belongs to the periplasmic pilus chaperone family.</text>
</comment>
<dbReference type="PROSITE" id="PS00635">
    <property type="entry name" value="PILI_CHAPERONE"/>
    <property type="match status" value="1"/>
</dbReference>
<dbReference type="EMBL" id="ATDT01000010">
    <property type="protein sequence ID" value="EPF17723.1"/>
    <property type="molecule type" value="Genomic_DNA"/>
</dbReference>
<evidence type="ECO:0000256" key="2">
    <source>
        <dbReference type="ARBA" id="ARBA00007399"/>
    </source>
</evidence>
<dbReference type="PANTHER" id="PTHR30251:SF6">
    <property type="entry name" value="FIMBRIAL CHAPERONE YFCS-RELATED"/>
    <property type="match status" value="1"/>
</dbReference>
<accession>S3IVI0</accession>
<evidence type="ECO:0000256" key="6">
    <source>
        <dbReference type="ARBA" id="ARBA00023186"/>
    </source>
</evidence>
<dbReference type="STRING" id="566551.HMPREF0201_01703"/>
<dbReference type="Pfam" id="PF02753">
    <property type="entry name" value="PapD_C"/>
    <property type="match status" value="1"/>
</dbReference>
<feature type="chain" id="PRO_5004510192" evidence="8">
    <location>
        <begin position="35"/>
        <end position="256"/>
    </location>
</feature>
<dbReference type="AlphaFoldDB" id="S3IVI0"/>
<dbReference type="InterPro" id="IPR018046">
    <property type="entry name" value="Pili_assmbl_chaperone_CS"/>
</dbReference>
<proteinExistence type="inferred from homology"/>
<evidence type="ECO:0000259" key="9">
    <source>
        <dbReference type="Pfam" id="PF00345"/>
    </source>
</evidence>
<dbReference type="GO" id="GO:0071555">
    <property type="term" value="P:cell wall organization"/>
    <property type="evidence" value="ECO:0007669"/>
    <property type="project" value="InterPro"/>
</dbReference>
<feature type="domain" description="Pili assembly chaperone C-terminal" evidence="10">
    <location>
        <begin position="176"/>
        <end position="236"/>
    </location>
</feature>
<evidence type="ECO:0000256" key="5">
    <source>
        <dbReference type="ARBA" id="ARBA00022764"/>
    </source>
</evidence>
<dbReference type="HOGENOM" id="CLU_070768_5_1_6"/>
<gene>
    <name evidence="11" type="ORF">HMPREF0201_01703</name>
</gene>
<dbReference type="Gene3D" id="2.60.40.10">
    <property type="entry name" value="Immunoglobulins"/>
    <property type="match status" value="2"/>
</dbReference>
<feature type="signal peptide" evidence="8">
    <location>
        <begin position="1"/>
        <end position="34"/>
    </location>
</feature>
<evidence type="ECO:0000313" key="12">
    <source>
        <dbReference type="Proteomes" id="UP000014585"/>
    </source>
</evidence>
<dbReference type="Pfam" id="PF00345">
    <property type="entry name" value="PapD_N"/>
    <property type="match status" value="1"/>
</dbReference>
<dbReference type="InterPro" id="IPR001829">
    <property type="entry name" value="Pili_assmbl_chaperone_bac"/>
</dbReference>
<dbReference type="GO" id="GO:0030288">
    <property type="term" value="C:outer membrane-bounded periplasmic space"/>
    <property type="evidence" value="ECO:0007669"/>
    <property type="project" value="InterPro"/>
</dbReference>
<comment type="subcellular location">
    <subcellularLocation>
        <location evidence="1 7">Periplasm</location>
    </subcellularLocation>
</comment>
<dbReference type="InterPro" id="IPR016148">
    <property type="entry name" value="Pili_assmbl_chaperone_C"/>
</dbReference>
<feature type="domain" description="Pili assembly chaperone N-terminal" evidence="9">
    <location>
        <begin position="36"/>
        <end position="153"/>
    </location>
</feature>
<dbReference type="InterPro" id="IPR036316">
    <property type="entry name" value="Pili_assmbl_chap_C_dom_sf"/>
</dbReference>
<evidence type="ECO:0000259" key="10">
    <source>
        <dbReference type="Pfam" id="PF02753"/>
    </source>
</evidence>
<protein>
    <submittedName>
        <fullName evidence="11">Gram-negative pili assembly chaperone domain protein</fullName>
    </submittedName>
</protein>
<organism evidence="11 12">
    <name type="scientific">Cedecea davisae DSM 4568</name>
    <dbReference type="NCBI Taxonomy" id="566551"/>
    <lineage>
        <taxon>Bacteria</taxon>
        <taxon>Pseudomonadati</taxon>
        <taxon>Pseudomonadota</taxon>
        <taxon>Gammaproteobacteria</taxon>
        <taxon>Enterobacterales</taxon>
        <taxon>Enterobacteriaceae</taxon>
        <taxon>Cedecea</taxon>
    </lineage>
</organism>
<reference evidence="11 12" key="1">
    <citation type="submission" date="2013-04" db="EMBL/GenBank/DDBJ databases">
        <authorList>
            <person name="Weinstock G."/>
            <person name="Sodergren E."/>
            <person name="Lobos E.A."/>
            <person name="Fulton L."/>
            <person name="Fulton R."/>
            <person name="Courtney L."/>
            <person name="Fronick C."/>
            <person name="O'Laughlin M."/>
            <person name="Godfrey J."/>
            <person name="Wilson R.M."/>
            <person name="Miner T."/>
            <person name="Farmer C."/>
            <person name="Delehaunty K."/>
            <person name="Cordes M."/>
            <person name="Minx P."/>
            <person name="Tomlinson C."/>
            <person name="Chen J."/>
            <person name="Wollam A."/>
            <person name="Pepin K.H."/>
            <person name="Palsikar V.B."/>
            <person name="Zhang X."/>
            <person name="Suruliraj S."/>
            <person name="Perna N.T."/>
            <person name="Plunkett G."/>
            <person name="Warren W."/>
            <person name="Mitreva M."/>
            <person name="Mardis E.R."/>
            <person name="Wilson R.K."/>
        </authorList>
    </citation>
    <scope>NUCLEOTIDE SEQUENCE [LARGE SCALE GENOMIC DNA]</scope>
    <source>
        <strain evidence="11 12">DSM 4568</strain>
    </source>
</reference>
<evidence type="ECO:0000313" key="11">
    <source>
        <dbReference type="EMBL" id="EPF17723.1"/>
    </source>
</evidence>
<sequence length="256" mass="27593">MVNVKRISAKFTAIQVTTVTLMLSTLLASQGAGAAISLDRTRVILDGEARSVTLTVTNKNKALPYLAQTWIEDEQGNKIQKPLLALPPLQRVEPGAKGQIKVQVASDMEKLPQDKESVFYFNVREIPPKSTKANSLQIALQTRVKLFYRPAAIHLDQNSKPWEQITLTRQGDKYVVHNPTPYFVTLTAVSPSAAGSKVAGFIPVMLSPKADVTLTGSAKAMGNSPVLTYINDYGGHPRLAFGCAGSVCSVKSSLAG</sequence>
<dbReference type="OrthoDB" id="9131059at2"/>
<keyword evidence="3" id="KW-1029">Fimbrium biogenesis</keyword>
<dbReference type="PANTHER" id="PTHR30251">
    <property type="entry name" value="PILUS ASSEMBLY CHAPERONE"/>
    <property type="match status" value="1"/>
</dbReference>
<dbReference type="InterPro" id="IPR016147">
    <property type="entry name" value="Pili_assmbl_chaperone_N"/>
</dbReference>
<dbReference type="InterPro" id="IPR050643">
    <property type="entry name" value="Periplasmic_pilus_chap"/>
</dbReference>
<keyword evidence="6 7" id="KW-0143">Chaperone</keyword>
<dbReference type="FunFam" id="2.60.40.10:FF:000458">
    <property type="entry name" value="Molecular chaperone FimC"/>
    <property type="match status" value="1"/>
</dbReference>
<evidence type="ECO:0000256" key="1">
    <source>
        <dbReference type="ARBA" id="ARBA00004418"/>
    </source>
</evidence>